<evidence type="ECO:0000259" key="6">
    <source>
        <dbReference type="Pfam" id="PF07282"/>
    </source>
</evidence>
<name>A0A455SII3_9CHLR</name>
<feature type="domain" description="Cas12f1-like TNB" evidence="6">
    <location>
        <begin position="300"/>
        <end position="371"/>
    </location>
</feature>
<dbReference type="EMBL" id="AP019376">
    <property type="protein sequence ID" value="BBH87178.1"/>
    <property type="molecule type" value="Genomic_DNA"/>
</dbReference>
<protein>
    <submittedName>
        <fullName evidence="7">Transposase</fullName>
    </submittedName>
</protein>
<accession>A0A455SII3</accession>
<evidence type="ECO:0000259" key="5">
    <source>
        <dbReference type="Pfam" id="PF01385"/>
    </source>
</evidence>
<keyword evidence="2" id="KW-0815">Transposition</keyword>
<evidence type="ECO:0000256" key="2">
    <source>
        <dbReference type="ARBA" id="ARBA00022578"/>
    </source>
</evidence>
<evidence type="ECO:0000313" key="7">
    <source>
        <dbReference type="EMBL" id="BBH87178.1"/>
    </source>
</evidence>
<reference evidence="7" key="1">
    <citation type="submission" date="2018-12" db="EMBL/GenBank/DDBJ databases">
        <title>Novel natural products biosynthetic potential of the class Ktedonobacteria.</title>
        <authorList>
            <person name="Zheng Y."/>
            <person name="Saitou A."/>
            <person name="Wang C.M."/>
            <person name="Toyoda A."/>
            <person name="Minakuchi Y."/>
            <person name="Sekiguchi Y."/>
            <person name="Ueda K."/>
            <person name="Takano H."/>
            <person name="Sakai Y."/>
            <person name="Yokota A."/>
            <person name="Yabe S."/>
        </authorList>
    </citation>
    <scope>NUCLEOTIDE SEQUENCE</scope>
    <source>
        <strain evidence="7">COM3</strain>
    </source>
</reference>
<dbReference type="GO" id="GO:0003677">
    <property type="term" value="F:DNA binding"/>
    <property type="evidence" value="ECO:0007669"/>
    <property type="project" value="UniProtKB-KW"/>
</dbReference>
<dbReference type="AlphaFoldDB" id="A0A455SII3"/>
<dbReference type="InterPro" id="IPR010095">
    <property type="entry name" value="Cas12f1-like_TNB"/>
</dbReference>
<evidence type="ECO:0000256" key="4">
    <source>
        <dbReference type="ARBA" id="ARBA00023172"/>
    </source>
</evidence>
<dbReference type="InterPro" id="IPR001959">
    <property type="entry name" value="Transposase"/>
</dbReference>
<dbReference type="Pfam" id="PF01385">
    <property type="entry name" value="OrfB_IS605"/>
    <property type="match status" value="1"/>
</dbReference>
<dbReference type="GO" id="GO:0006310">
    <property type="term" value="P:DNA recombination"/>
    <property type="evidence" value="ECO:0007669"/>
    <property type="project" value="UniProtKB-KW"/>
</dbReference>
<evidence type="ECO:0000256" key="1">
    <source>
        <dbReference type="ARBA" id="ARBA00008761"/>
    </source>
</evidence>
<feature type="domain" description="Probable transposase IS891/IS1136/IS1341" evidence="5">
    <location>
        <begin position="166"/>
        <end position="278"/>
    </location>
</feature>
<proteinExistence type="inferred from homology"/>
<organism evidence="7">
    <name type="scientific">Thermosporothrix sp. COM3</name>
    <dbReference type="NCBI Taxonomy" id="2490863"/>
    <lineage>
        <taxon>Bacteria</taxon>
        <taxon>Bacillati</taxon>
        <taxon>Chloroflexota</taxon>
        <taxon>Ktedonobacteria</taxon>
        <taxon>Ktedonobacterales</taxon>
        <taxon>Thermosporotrichaceae</taxon>
        <taxon>Thermosporothrix</taxon>
    </lineage>
</organism>
<keyword evidence="4" id="KW-0233">DNA recombination</keyword>
<dbReference type="Pfam" id="PF07282">
    <property type="entry name" value="Cas12f1-like_TNB"/>
    <property type="match status" value="1"/>
</dbReference>
<gene>
    <name evidence="7" type="ORF">KTC_19290</name>
</gene>
<evidence type="ECO:0000256" key="3">
    <source>
        <dbReference type="ARBA" id="ARBA00023125"/>
    </source>
</evidence>
<keyword evidence="3" id="KW-0238">DNA-binding</keyword>
<sequence>MQLVEQHCIGKHDPRFAVIDDAAFRSKNLYNAANYLIRQSFIHHGVYLNYVTIFHQMKAHEAYQALPRKVSNDVLRLLDKNWKSFFKAMKAYEEDPSKFLGRPKLPKYKEKDGRNILIYDKQALSKTALEQGIIAPSQLGITIPTKQANIKQVRIVPGGNHYVVEVVYECEEHLCDVDPRLVAAIDMGLDCLATLTSNKPGFSPRLVNGRPLKSINQYYNKQRAKMQSKLGKRGISRRLDRFTNKRTRKINHYLHTQSRRLIDILVEEGIGTLVIGKNPEWKQEIKIGRRNNQNFVQIPHARFIDMLTYKAKLVGIQVILVEESHTSKCSFLDLEPIHHHDRYMGKRVKRGLFRASNGRRIHADVNGSYNILRKAIPESFGQGIEGVAVRPVGLPTY</sequence>
<dbReference type="GO" id="GO:0032196">
    <property type="term" value="P:transposition"/>
    <property type="evidence" value="ECO:0007669"/>
    <property type="project" value="UniProtKB-KW"/>
</dbReference>
<dbReference type="NCBIfam" id="NF040570">
    <property type="entry name" value="guided_TnpB"/>
    <property type="match status" value="1"/>
</dbReference>
<dbReference type="NCBIfam" id="TIGR01766">
    <property type="entry name" value="IS200/IS605 family accessory protein TnpB-like domain"/>
    <property type="match status" value="1"/>
</dbReference>
<comment type="similarity">
    <text evidence="1">In the C-terminal section; belongs to the transposase 35 family.</text>
</comment>